<evidence type="ECO:0000256" key="5">
    <source>
        <dbReference type="ARBA" id="ARBA00022723"/>
    </source>
</evidence>
<dbReference type="Pfam" id="PF13359">
    <property type="entry name" value="DDE_Tnp_4"/>
    <property type="match status" value="1"/>
</dbReference>
<evidence type="ECO:0000256" key="4">
    <source>
        <dbReference type="ARBA" id="ARBA00022722"/>
    </source>
</evidence>
<name>A0A6I8U330_AEDAE</name>
<comment type="cofactor">
    <cofactor evidence="1">
        <name>a divalent metal cation</name>
        <dbReference type="ChEBI" id="CHEBI:60240"/>
    </cofactor>
</comment>
<dbReference type="Proteomes" id="UP000008820">
    <property type="component" value="Chromosome 1"/>
</dbReference>
<dbReference type="EnsemblMetazoa" id="AAEL022967-RA">
    <property type="protein sequence ID" value="AAEL022967-PA"/>
    <property type="gene ID" value="AAEL022967"/>
</dbReference>
<protein>
    <submittedName>
        <fullName evidence="8">Uncharacterized protein</fullName>
    </submittedName>
</protein>
<dbReference type="GO" id="GO:0016787">
    <property type="term" value="F:hydrolase activity"/>
    <property type="evidence" value="ECO:0007669"/>
    <property type="project" value="UniProtKB-KW"/>
</dbReference>
<keyword evidence="7" id="KW-0539">Nucleus</keyword>
<reference evidence="8" key="2">
    <citation type="submission" date="2020-05" db="UniProtKB">
        <authorList>
            <consortium name="EnsemblMetazoa"/>
        </authorList>
    </citation>
    <scope>IDENTIFICATION</scope>
    <source>
        <strain evidence="8">LVP_AGWG</strain>
    </source>
</reference>
<keyword evidence="6" id="KW-0378">Hydrolase</keyword>
<organism evidence="8 9">
    <name type="scientific">Aedes aegypti</name>
    <name type="common">Yellowfever mosquito</name>
    <name type="synonym">Culex aegypti</name>
    <dbReference type="NCBI Taxonomy" id="7159"/>
    <lineage>
        <taxon>Eukaryota</taxon>
        <taxon>Metazoa</taxon>
        <taxon>Ecdysozoa</taxon>
        <taxon>Arthropoda</taxon>
        <taxon>Hexapoda</taxon>
        <taxon>Insecta</taxon>
        <taxon>Pterygota</taxon>
        <taxon>Neoptera</taxon>
        <taxon>Endopterygota</taxon>
        <taxon>Diptera</taxon>
        <taxon>Nematocera</taxon>
        <taxon>Culicoidea</taxon>
        <taxon>Culicidae</taxon>
        <taxon>Culicinae</taxon>
        <taxon>Aedini</taxon>
        <taxon>Aedes</taxon>
        <taxon>Stegomyia</taxon>
    </lineage>
</organism>
<accession>A0A6I8U330</accession>
<reference evidence="8 9" key="1">
    <citation type="submission" date="2017-06" db="EMBL/GenBank/DDBJ databases">
        <title>Aedes aegypti genome working group (AGWG) sequencing and assembly.</title>
        <authorList>
            <consortium name="Aedes aegypti Genome Working Group (AGWG)"/>
            <person name="Matthews B.J."/>
        </authorList>
    </citation>
    <scope>NUCLEOTIDE SEQUENCE [LARGE SCALE GENOMIC DNA]</scope>
    <source>
        <strain evidence="8 9">LVP_AGWG</strain>
    </source>
</reference>
<evidence type="ECO:0000256" key="7">
    <source>
        <dbReference type="ARBA" id="ARBA00023242"/>
    </source>
</evidence>
<dbReference type="GO" id="GO:0004518">
    <property type="term" value="F:nuclease activity"/>
    <property type="evidence" value="ECO:0007669"/>
    <property type="project" value="UniProtKB-KW"/>
</dbReference>
<dbReference type="InParanoid" id="A0A6I8U330"/>
<comment type="similarity">
    <text evidence="3">Belongs to the HARBI1 family.</text>
</comment>
<keyword evidence="5" id="KW-0479">Metal-binding</keyword>
<dbReference type="GO" id="GO:0046872">
    <property type="term" value="F:metal ion binding"/>
    <property type="evidence" value="ECO:0007669"/>
    <property type="project" value="UniProtKB-KW"/>
</dbReference>
<keyword evidence="4" id="KW-0540">Nuclease</keyword>
<evidence type="ECO:0000313" key="9">
    <source>
        <dbReference type="Proteomes" id="UP000008820"/>
    </source>
</evidence>
<dbReference type="InterPro" id="IPR027806">
    <property type="entry name" value="HARBI1_dom"/>
</dbReference>
<dbReference type="PANTHER" id="PTHR22930:SF85">
    <property type="entry name" value="GH03217P-RELATED"/>
    <property type="match status" value="1"/>
</dbReference>
<dbReference type="InterPro" id="IPR045249">
    <property type="entry name" value="HARBI1-like"/>
</dbReference>
<evidence type="ECO:0000256" key="1">
    <source>
        <dbReference type="ARBA" id="ARBA00001968"/>
    </source>
</evidence>
<evidence type="ECO:0000256" key="3">
    <source>
        <dbReference type="ARBA" id="ARBA00006958"/>
    </source>
</evidence>
<dbReference type="AlphaFoldDB" id="A0A6I8U330"/>
<dbReference type="OrthoDB" id="7764388at2759"/>
<evidence type="ECO:0000313" key="8">
    <source>
        <dbReference type="EnsemblMetazoa" id="AAEL022967-PA"/>
    </source>
</evidence>
<comment type="subcellular location">
    <subcellularLocation>
        <location evidence="2">Nucleus</location>
    </subcellularLocation>
</comment>
<evidence type="ECO:0000256" key="6">
    <source>
        <dbReference type="ARBA" id="ARBA00022801"/>
    </source>
</evidence>
<evidence type="ECO:0000256" key="2">
    <source>
        <dbReference type="ARBA" id="ARBA00004123"/>
    </source>
</evidence>
<dbReference type="GO" id="GO:0005634">
    <property type="term" value="C:nucleus"/>
    <property type="evidence" value="ECO:0007669"/>
    <property type="project" value="UniProtKB-SubCell"/>
</dbReference>
<sequence>MQNIALAVTLAASAVELLESESESDSDSDFENLFLSVISEKTRIKRKRVGNFVNDVVEKYTDEEFRRNFRLKKATAEMILERFAQSGFYHSNTGRGRRNVPAKEQMYAFIWFSANKNSYREISNLFNLSESSFYKSLNYVLDFFYDLSKSVIRFPESEHEKEKIASDFRGIAGFPNVIGCIDGSYIYIRKPANKIRSTYVNRHDLLSMTLQGICDVNRRFLDVCVGSPSRIHDSRVFSLSPISEEISGICHGKYHLLGDAAYPLREYLLTPFKDYGNLSHKERNYNLKHSQTRVKIENSFSVFKRKISSANKVRLFPC</sequence>
<gene>
    <name evidence="8" type="primary">110677160</name>
</gene>
<dbReference type="PANTHER" id="PTHR22930">
    <property type="match status" value="1"/>
</dbReference>
<keyword evidence="9" id="KW-1185">Reference proteome</keyword>
<proteinExistence type="inferred from homology"/>